<dbReference type="InterPro" id="IPR002010">
    <property type="entry name" value="T3SS_IM_R"/>
</dbReference>
<feature type="transmembrane region" description="Helical" evidence="7">
    <location>
        <begin position="186"/>
        <end position="207"/>
    </location>
</feature>
<reference evidence="9" key="1">
    <citation type="submission" date="2016-09" db="EMBL/GenBank/DDBJ databases">
        <authorList>
            <person name="Wibberg D."/>
        </authorList>
    </citation>
    <scope>NUCLEOTIDE SEQUENCE [LARGE SCALE GENOMIC DNA]</scope>
</reference>
<dbReference type="EMBL" id="FMJB01000064">
    <property type="protein sequence ID" value="SCM69453.1"/>
    <property type="molecule type" value="Genomic_DNA"/>
</dbReference>
<dbReference type="Pfam" id="PF01311">
    <property type="entry name" value="Bac_export_1"/>
    <property type="match status" value="1"/>
</dbReference>
<dbReference type="RefSeq" id="WP_072709049.1">
    <property type="nucleotide sequence ID" value="NZ_FMJB01000064.1"/>
</dbReference>
<accession>A0A1M4N3M6</accession>
<evidence type="ECO:0000256" key="3">
    <source>
        <dbReference type="ARBA" id="ARBA00022475"/>
    </source>
</evidence>
<evidence type="ECO:0000313" key="8">
    <source>
        <dbReference type="EMBL" id="SCM69453.1"/>
    </source>
</evidence>
<dbReference type="GO" id="GO:0005886">
    <property type="term" value="C:plasma membrane"/>
    <property type="evidence" value="ECO:0007669"/>
    <property type="project" value="UniProtKB-SubCell"/>
</dbReference>
<name>A0A1M4N3M6_9RHOB</name>
<evidence type="ECO:0000256" key="4">
    <source>
        <dbReference type="ARBA" id="ARBA00022692"/>
    </source>
</evidence>
<comment type="similarity">
    <text evidence="2">Belongs to the FliR/MopE/SpaR family.</text>
</comment>
<protein>
    <submittedName>
        <fullName evidence="8">Putative membrane protein</fullName>
    </submittedName>
</protein>
<evidence type="ECO:0000256" key="5">
    <source>
        <dbReference type="ARBA" id="ARBA00022989"/>
    </source>
</evidence>
<gene>
    <name evidence="8" type="ORF">KARMA_3692</name>
</gene>
<keyword evidence="5 7" id="KW-1133">Transmembrane helix</keyword>
<evidence type="ECO:0000313" key="9">
    <source>
        <dbReference type="Proteomes" id="UP000184085"/>
    </source>
</evidence>
<organism evidence="8 9">
    <name type="scientific">Donghicola eburneus</name>
    <dbReference type="NCBI Taxonomy" id="393278"/>
    <lineage>
        <taxon>Bacteria</taxon>
        <taxon>Pseudomonadati</taxon>
        <taxon>Pseudomonadota</taxon>
        <taxon>Alphaproteobacteria</taxon>
        <taxon>Rhodobacterales</taxon>
        <taxon>Roseobacteraceae</taxon>
        <taxon>Donghicola</taxon>
    </lineage>
</organism>
<dbReference type="Proteomes" id="UP000184085">
    <property type="component" value="Unassembled WGS sequence"/>
</dbReference>
<dbReference type="PANTHER" id="PTHR30065">
    <property type="entry name" value="FLAGELLAR BIOSYNTHETIC PROTEIN FLIR"/>
    <property type="match status" value="1"/>
</dbReference>
<feature type="transmembrane region" description="Helical" evidence="7">
    <location>
        <begin position="153"/>
        <end position="174"/>
    </location>
</feature>
<feature type="transmembrane region" description="Helical" evidence="7">
    <location>
        <begin position="58"/>
        <end position="75"/>
    </location>
</feature>
<comment type="subcellular location">
    <subcellularLocation>
        <location evidence="1">Cell membrane</location>
        <topology evidence="1">Multi-pass membrane protein</topology>
    </subcellularLocation>
</comment>
<keyword evidence="3" id="KW-1003">Cell membrane</keyword>
<feature type="transmembrane region" description="Helical" evidence="7">
    <location>
        <begin position="32"/>
        <end position="51"/>
    </location>
</feature>
<evidence type="ECO:0000256" key="7">
    <source>
        <dbReference type="SAM" id="Phobius"/>
    </source>
</evidence>
<keyword evidence="9" id="KW-1185">Reference proteome</keyword>
<dbReference type="PANTHER" id="PTHR30065:SF1">
    <property type="entry name" value="SURFACE PRESENTATION OF ANTIGENS PROTEIN SPAR"/>
    <property type="match status" value="1"/>
</dbReference>
<evidence type="ECO:0000256" key="1">
    <source>
        <dbReference type="ARBA" id="ARBA00004651"/>
    </source>
</evidence>
<proteinExistence type="inferred from homology"/>
<dbReference type="GO" id="GO:0006605">
    <property type="term" value="P:protein targeting"/>
    <property type="evidence" value="ECO:0007669"/>
    <property type="project" value="InterPro"/>
</dbReference>
<sequence>MDNAILFAFLGAFLKSSGFVAFAPIVNDFRVSITTKLVLSLGLMLAIWPNFSGSAQPSLFGTLIQTAMGCCLGLYCRLPFLLLHLATSAFGQSFTLSQYLNTSHETSAGVVAELYKWGVSLTMLSFGAVWVAAEGLTIPLALDVAVFVSLLDLLTQVALQVFAPFLVFSVMFNLLSGFVNRAMPQLMVMLVFAPLVIGFALLFMMRFSDQIIATWLTQVSSIYGG</sequence>
<keyword evidence="4 7" id="KW-0812">Transmembrane</keyword>
<keyword evidence="6 7" id="KW-0472">Membrane</keyword>
<evidence type="ECO:0000256" key="2">
    <source>
        <dbReference type="ARBA" id="ARBA00009772"/>
    </source>
</evidence>
<evidence type="ECO:0000256" key="6">
    <source>
        <dbReference type="ARBA" id="ARBA00023136"/>
    </source>
</evidence>
<dbReference type="AlphaFoldDB" id="A0A1M4N3M6"/>